<dbReference type="AlphaFoldDB" id="A0A7G8BG78"/>
<dbReference type="EMBL" id="CP060394">
    <property type="protein sequence ID" value="QNI31548.1"/>
    <property type="molecule type" value="Genomic_DNA"/>
</dbReference>
<organism evidence="3 4">
    <name type="scientific">Alloacidobacterium dinghuense</name>
    <dbReference type="NCBI Taxonomy" id="2763107"/>
    <lineage>
        <taxon>Bacteria</taxon>
        <taxon>Pseudomonadati</taxon>
        <taxon>Acidobacteriota</taxon>
        <taxon>Terriglobia</taxon>
        <taxon>Terriglobales</taxon>
        <taxon>Acidobacteriaceae</taxon>
        <taxon>Alloacidobacterium</taxon>
    </lineage>
</organism>
<evidence type="ECO:0000256" key="1">
    <source>
        <dbReference type="SAM" id="MobiDB-lite"/>
    </source>
</evidence>
<accession>A0A7G8BG78</accession>
<name>A0A7G8BG78_9BACT</name>
<dbReference type="InterPro" id="IPR021851">
    <property type="entry name" value="DUF3455"/>
</dbReference>
<reference evidence="3 4" key="1">
    <citation type="submission" date="2020-08" db="EMBL/GenBank/DDBJ databases">
        <title>Edaphobacter telluris sp. nov. and Acidobacterium dinghuensis sp. nov., two acidobacteria isolated from forest soil.</title>
        <authorList>
            <person name="Fu J."/>
            <person name="Qiu L."/>
        </authorList>
    </citation>
    <scope>NUCLEOTIDE SEQUENCE [LARGE SCALE GENOMIC DNA]</scope>
    <source>
        <strain evidence="3">4Y35</strain>
    </source>
</reference>
<keyword evidence="4" id="KW-1185">Reference proteome</keyword>
<sequence>MRALILCTALITSAAAFSQQAPSSQASPSQAPSSPAPSTIELPPGTHELLLEAKGEGVQIYTCAQGKWVLKGPDAKLLDAQGAILGSHFAGPTWKLTDGSEVKGKAVASQPSPDADSVPWLLLQAVPGSGSGNFTDVNYIRRTGTRGGVAPKEGCTDGESRQPYTATYSFYSK</sequence>
<feature type="signal peptide" evidence="2">
    <location>
        <begin position="1"/>
        <end position="18"/>
    </location>
</feature>
<dbReference type="PANTHER" id="PTHR35567">
    <property type="entry name" value="MALATE DEHYDROGENASE (AFU_ORTHOLOGUE AFUA_2G13800)"/>
    <property type="match status" value="1"/>
</dbReference>
<keyword evidence="2" id="KW-0732">Signal</keyword>
<dbReference type="KEGG" id="adin:H7849_21130"/>
<feature type="compositionally biased region" description="Low complexity" evidence="1">
    <location>
        <begin position="21"/>
        <end position="38"/>
    </location>
</feature>
<feature type="region of interest" description="Disordered" evidence="1">
    <location>
        <begin position="21"/>
        <end position="43"/>
    </location>
</feature>
<gene>
    <name evidence="3" type="ORF">H7849_21130</name>
</gene>
<protein>
    <submittedName>
        <fullName evidence="3">DUF3455 domain-containing protein</fullName>
    </submittedName>
</protein>
<feature type="chain" id="PRO_5028997231" evidence="2">
    <location>
        <begin position="19"/>
        <end position="173"/>
    </location>
</feature>
<dbReference type="PANTHER" id="PTHR35567:SF1">
    <property type="entry name" value="CONSERVED FUNGAL PROTEIN (AFU_ORTHOLOGUE AFUA_1G14230)"/>
    <property type="match status" value="1"/>
</dbReference>
<dbReference type="RefSeq" id="WP_186742279.1">
    <property type="nucleotide sequence ID" value="NZ_CP060394.1"/>
</dbReference>
<dbReference type="Proteomes" id="UP000515312">
    <property type="component" value="Chromosome"/>
</dbReference>
<proteinExistence type="predicted"/>
<dbReference type="Pfam" id="PF11937">
    <property type="entry name" value="DUF3455"/>
    <property type="match status" value="1"/>
</dbReference>
<evidence type="ECO:0000313" key="4">
    <source>
        <dbReference type="Proteomes" id="UP000515312"/>
    </source>
</evidence>
<evidence type="ECO:0000256" key="2">
    <source>
        <dbReference type="SAM" id="SignalP"/>
    </source>
</evidence>
<evidence type="ECO:0000313" key="3">
    <source>
        <dbReference type="EMBL" id="QNI31548.1"/>
    </source>
</evidence>